<dbReference type="GO" id="GO:0003677">
    <property type="term" value="F:DNA binding"/>
    <property type="evidence" value="ECO:0007669"/>
    <property type="project" value="InterPro"/>
</dbReference>
<dbReference type="InterPro" id="IPR013760">
    <property type="entry name" value="Topo_IIA-like_dom_sf"/>
</dbReference>
<protein>
    <submittedName>
        <fullName evidence="2">DNA gyrase subunit A</fullName>
    </submittedName>
</protein>
<dbReference type="GO" id="GO:0005524">
    <property type="term" value="F:ATP binding"/>
    <property type="evidence" value="ECO:0007669"/>
    <property type="project" value="InterPro"/>
</dbReference>
<sequence length="86" mass="9733">MSYPPGFVEERIQILHARMTAAESFVEVAAAISGVADENEAFSVLQERFGISELGARAVMEMQFRNLMPSERDKDRRQLEDAKEDL</sequence>
<dbReference type="SUPFAM" id="SSF56719">
    <property type="entry name" value="Type II DNA topoisomerase"/>
    <property type="match status" value="1"/>
</dbReference>
<dbReference type="EMBL" id="FOYL01000003">
    <property type="protein sequence ID" value="SFR10540.1"/>
    <property type="molecule type" value="Genomic_DNA"/>
</dbReference>
<comment type="catalytic activity">
    <reaction evidence="1">
        <text>ATP-dependent breakage, passage and rejoining of double-stranded DNA.</text>
        <dbReference type="EC" id="5.6.2.2"/>
    </reaction>
</comment>
<dbReference type="OrthoDB" id="4868341at2"/>
<dbReference type="GO" id="GO:0034335">
    <property type="term" value="F:DNA negative supercoiling activity"/>
    <property type="evidence" value="ECO:0007669"/>
    <property type="project" value="UniProtKB-ARBA"/>
</dbReference>
<reference evidence="3" key="1">
    <citation type="submission" date="2016-10" db="EMBL/GenBank/DDBJ databases">
        <authorList>
            <person name="Varghese N."/>
            <person name="Submissions S."/>
        </authorList>
    </citation>
    <scope>NUCLEOTIDE SEQUENCE [LARGE SCALE GENOMIC DNA]</scope>
    <source>
        <strain evidence="3">DSM 44232</strain>
    </source>
</reference>
<keyword evidence="3" id="KW-1185">Reference proteome</keyword>
<gene>
    <name evidence="2" type="ORF">SAMN04488564_103419</name>
</gene>
<evidence type="ECO:0000256" key="1">
    <source>
        <dbReference type="ARBA" id="ARBA00000185"/>
    </source>
</evidence>
<proteinExistence type="predicted"/>
<name>A0A1I6DYD0_9PSEU</name>
<dbReference type="Gene3D" id="1.10.268.10">
    <property type="entry name" value="Topoisomerase, domain 3"/>
    <property type="match status" value="1"/>
</dbReference>
<accession>A0A1I6DYD0</accession>
<dbReference type="InterPro" id="IPR013757">
    <property type="entry name" value="Topo_IIA_A_a_sf"/>
</dbReference>
<dbReference type="RefSeq" id="WP_143138619.1">
    <property type="nucleotide sequence ID" value="NZ_FOYL01000003.1"/>
</dbReference>
<dbReference type="AlphaFoldDB" id="A0A1I6DYD0"/>
<evidence type="ECO:0000313" key="3">
    <source>
        <dbReference type="Proteomes" id="UP000198583"/>
    </source>
</evidence>
<dbReference type="Proteomes" id="UP000198583">
    <property type="component" value="Unassembled WGS sequence"/>
</dbReference>
<evidence type="ECO:0000313" key="2">
    <source>
        <dbReference type="EMBL" id="SFR10540.1"/>
    </source>
</evidence>
<organism evidence="2 3">
    <name type="scientific">Lentzea waywayandensis</name>
    <dbReference type="NCBI Taxonomy" id="84724"/>
    <lineage>
        <taxon>Bacteria</taxon>
        <taxon>Bacillati</taxon>
        <taxon>Actinomycetota</taxon>
        <taxon>Actinomycetes</taxon>
        <taxon>Pseudonocardiales</taxon>
        <taxon>Pseudonocardiaceae</taxon>
        <taxon>Lentzea</taxon>
    </lineage>
</organism>
<dbReference type="STRING" id="84724.SAMN04488564_103419"/>